<sequence>MGNPFTAEWTRKQQVMCLGHWIIHYNGKLIDLPKDRYDSDMGTKGIYNYIDPEDELYLDGLDEDEWIVENIEWLKAIYSLRKIFQLKNKLCAISIKPCISKTGVADLVAVVFNAL</sequence>
<gene>
    <name evidence="1" type="ordered locus">HD_1634</name>
</gene>
<reference evidence="2" key="1">
    <citation type="submission" date="2003-06" db="EMBL/GenBank/DDBJ databases">
        <title>The complete genome sequence of Haemophilus ducreyi.</title>
        <authorList>
            <person name="Munson R.S. Jr."/>
            <person name="Ray W.C."/>
            <person name="Mahairas G."/>
            <person name="Sabo P."/>
            <person name="Mungur R."/>
            <person name="Johnson L."/>
            <person name="Nguyen D."/>
            <person name="Wang J."/>
            <person name="Forst C."/>
            <person name="Hood L."/>
        </authorList>
    </citation>
    <scope>NUCLEOTIDE SEQUENCE [LARGE SCALE GENOMIC DNA]</scope>
    <source>
        <strain evidence="2">35000HP / ATCC 700724</strain>
    </source>
</reference>
<keyword evidence="2" id="KW-1185">Reference proteome</keyword>
<proteinExistence type="predicted"/>
<evidence type="ECO:0000313" key="1">
    <source>
        <dbReference type="EMBL" id="AAP96410.1"/>
    </source>
</evidence>
<name>Q7VL49_HAEDU</name>
<dbReference type="KEGG" id="hdu:HD_1634"/>
<dbReference type="HOGENOM" id="CLU_2105531_0_0_6"/>
<organism evidence="1 2">
    <name type="scientific">Haemophilus ducreyi (strain 35000HP / ATCC 700724)</name>
    <dbReference type="NCBI Taxonomy" id="233412"/>
    <lineage>
        <taxon>Bacteria</taxon>
        <taxon>Pseudomonadati</taxon>
        <taxon>Pseudomonadota</taxon>
        <taxon>Gammaproteobacteria</taxon>
        <taxon>Pasteurellales</taxon>
        <taxon>Pasteurellaceae</taxon>
        <taxon>Haemophilus</taxon>
    </lineage>
</organism>
<dbReference type="eggNOG" id="ENOG5032WG2">
    <property type="taxonomic scope" value="Bacteria"/>
</dbReference>
<accession>Q7VL49</accession>
<dbReference type="EMBL" id="AE017143">
    <property type="protein sequence ID" value="AAP96410.1"/>
    <property type="molecule type" value="Genomic_DNA"/>
</dbReference>
<evidence type="ECO:0000313" key="2">
    <source>
        <dbReference type="Proteomes" id="UP000001022"/>
    </source>
</evidence>
<dbReference type="AlphaFoldDB" id="Q7VL49"/>
<dbReference type="Proteomes" id="UP000001022">
    <property type="component" value="Chromosome"/>
</dbReference>
<protein>
    <submittedName>
        <fullName evidence="1">Uncharacterized protein</fullName>
    </submittedName>
</protein>